<reference evidence="7 8" key="1">
    <citation type="submission" date="2016-01" db="EMBL/GenBank/DDBJ databases">
        <title>Mycobacterium immunogenum strain CD11_6 genome sequencing and assembly.</title>
        <authorList>
            <person name="Kaur G."/>
            <person name="Nair G.R."/>
            <person name="Mayilraj S."/>
        </authorList>
    </citation>
    <scope>NUCLEOTIDE SEQUENCE [LARGE SCALE GENOMIC DNA]</scope>
    <source>
        <strain evidence="7 8">CD11-6</strain>
    </source>
</reference>
<dbReference type="Pfam" id="PF00126">
    <property type="entry name" value="HTH_1"/>
    <property type="match status" value="1"/>
</dbReference>
<dbReference type="GO" id="GO:0032993">
    <property type="term" value="C:protein-DNA complex"/>
    <property type="evidence" value="ECO:0007669"/>
    <property type="project" value="TreeGrafter"/>
</dbReference>
<evidence type="ECO:0000256" key="4">
    <source>
        <dbReference type="ARBA" id="ARBA00023159"/>
    </source>
</evidence>
<evidence type="ECO:0000313" key="8">
    <source>
        <dbReference type="Proteomes" id="UP000186919"/>
    </source>
</evidence>
<dbReference type="SUPFAM" id="SSF53850">
    <property type="entry name" value="Periplasmic binding protein-like II"/>
    <property type="match status" value="1"/>
</dbReference>
<organism evidence="7 8">
    <name type="scientific">Mycobacteroides immunogenum</name>
    <dbReference type="NCBI Taxonomy" id="83262"/>
    <lineage>
        <taxon>Bacteria</taxon>
        <taxon>Bacillati</taxon>
        <taxon>Actinomycetota</taxon>
        <taxon>Actinomycetes</taxon>
        <taxon>Mycobacteriales</taxon>
        <taxon>Mycobacteriaceae</taxon>
        <taxon>Mycobacteroides</taxon>
    </lineage>
</organism>
<dbReference type="GO" id="GO:0003700">
    <property type="term" value="F:DNA-binding transcription factor activity"/>
    <property type="evidence" value="ECO:0007669"/>
    <property type="project" value="InterPro"/>
</dbReference>
<dbReference type="InterPro" id="IPR036388">
    <property type="entry name" value="WH-like_DNA-bd_sf"/>
</dbReference>
<dbReference type="PANTHER" id="PTHR30346:SF29">
    <property type="entry name" value="LYSR SUBSTRATE-BINDING"/>
    <property type="match status" value="1"/>
</dbReference>
<evidence type="ECO:0000256" key="5">
    <source>
        <dbReference type="ARBA" id="ARBA00023163"/>
    </source>
</evidence>
<dbReference type="GO" id="GO:0003677">
    <property type="term" value="F:DNA binding"/>
    <property type="evidence" value="ECO:0007669"/>
    <property type="project" value="UniProtKB-KW"/>
</dbReference>
<dbReference type="InterPro" id="IPR000847">
    <property type="entry name" value="LysR_HTH_N"/>
</dbReference>
<dbReference type="EMBL" id="LQYE01000001">
    <property type="protein sequence ID" value="OAT70618.1"/>
    <property type="molecule type" value="Genomic_DNA"/>
</dbReference>
<dbReference type="SUPFAM" id="SSF46785">
    <property type="entry name" value="Winged helix' DNA-binding domain"/>
    <property type="match status" value="1"/>
</dbReference>
<evidence type="ECO:0000256" key="3">
    <source>
        <dbReference type="ARBA" id="ARBA00023125"/>
    </source>
</evidence>
<proteinExistence type="inferred from homology"/>
<dbReference type="InterPro" id="IPR005119">
    <property type="entry name" value="LysR_subst-bd"/>
</dbReference>
<dbReference type="Gene3D" id="3.40.190.290">
    <property type="match status" value="1"/>
</dbReference>
<gene>
    <name evidence="7" type="ORF">AWB85_04670</name>
</gene>
<dbReference type="Proteomes" id="UP000186919">
    <property type="component" value="Unassembled WGS sequence"/>
</dbReference>
<evidence type="ECO:0000313" key="7">
    <source>
        <dbReference type="EMBL" id="OAT70618.1"/>
    </source>
</evidence>
<dbReference type="InterPro" id="IPR036390">
    <property type="entry name" value="WH_DNA-bd_sf"/>
</dbReference>
<evidence type="ECO:0000256" key="1">
    <source>
        <dbReference type="ARBA" id="ARBA00009437"/>
    </source>
</evidence>
<dbReference type="Pfam" id="PF03466">
    <property type="entry name" value="LysR_substrate"/>
    <property type="match status" value="1"/>
</dbReference>
<dbReference type="AlphaFoldDB" id="A0A179VFB5"/>
<dbReference type="PROSITE" id="PS50931">
    <property type="entry name" value="HTH_LYSR"/>
    <property type="match status" value="1"/>
</dbReference>
<protein>
    <submittedName>
        <fullName evidence="7">LysR family transcriptional regulator</fullName>
    </submittedName>
</protein>
<keyword evidence="3" id="KW-0238">DNA-binding</keyword>
<keyword evidence="5" id="KW-0804">Transcription</keyword>
<evidence type="ECO:0000259" key="6">
    <source>
        <dbReference type="PROSITE" id="PS50931"/>
    </source>
</evidence>
<dbReference type="PANTHER" id="PTHR30346">
    <property type="entry name" value="TRANSCRIPTIONAL DUAL REGULATOR HCAR-RELATED"/>
    <property type="match status" value="1"/>
</dbReference>
<keyword evidence="4" id="KW-0010">Activator</keyword>
<name>A0A179VFB5_9MYCO</name>
<feature type="domain" description="HTH lysR-type" evidence="6">
    <location>
        <begin position="3"/>
        <end position="60"/>
    </location>
</feature>
<sequence length="310" mass="32913">MVMSLTHLAALRALDRLGTMVSAAQALGYTPGAVSQQIAALETVVGEQLITRAGRNVVLTDAGRVLALHADRILVAEQDALEALRSVNEELSAPFALGVFGSTAAALLPAVMAAAHRRYPRLELTSRELSVDVVVDAVRRGAVDAAIGLDYPIAPMPRGGDVEIIMLRRESFGLAMSRDFGQAMNTDEVRLRELADTAFVIPPAHTPFGAAVRAVCRQCGFEPNVRHEIMDSAVTLALVGRGLGVAFVTDTMIALNPAAPIARLRIADDFSREIVLVRPVASAARRTVRAVTAIVQAVVNDDLQEAIASP</sequence>
<keyword evidence="2" id="KW-0805">Transcription regulation</keyword>
<evidence type="ECO:0000256" key="2">
    <source>
        <dbReference type="ARBA" id="ARBA00023015"/>
    </source>
</evidence>
<comment type="caution">
    <text evidence="7">The sequence shown here is derived from an EMBL/GenBank/DDBJ whole genome shotgun (WGS) entry which is preliminary data.</text>
</comment>
<dbReference type="Gene3D" id="1.10.10.10">
    <property type="entry name" value="Winged helix-like DNA-binding domain superfamily/Winged helix DNA-binding domain"/>
    <property type="match status" value="1"/>
</dbReference>
<accession>A0A179VFB5</accession>
<dbReference type="RefSeq" id="WP_064627823.1">
    <property type="nucleotide sequence ID" value="NZ_LQYE01000001.1"/>
</dbReference>
<comment type="similarity">
    <text evidence="1">Belongs to the LysR transcriptional regulatory family.</text>
</comment>